<dbReference type="SUPFAM" id="SSF53474">
    <property type="entry name" value="alpha/beta-Hydrolases"/>
    <property type="match status" value="1"/>
</dbReference>
<organism evidence="1 2">
    <name type="scientific">Methanosarcina barkeri 3</name>
    <dbReference type="NCBI Taxonomy" id="1434107"/>
    <lineage>
        <taxon>Archaea</taxon>
        <taxon>Methanobacteriati</taxon>
        <taxon>Methanobacteriota</taxon>
        <taxon>Stenosarchaea group</taxon>
        <taxon>Methanomicrobia</taxon>
        <taxon>Methanosarcinales</taxon>
        <taxon>Methanosarcinaceae</taxon>
        <taxon>Methanosarcina</taxon>
    </lineage>
</organism>
<dbReference type="InterPro" id="IPR029058">
    <property type="entry name" value="AB_hydrolase_fold"/>
</dbReference>
<dbReference type="EMBL" id="CP009517">
    <property type="protein sequence ID" value="AKB82425.1"/>
    <property type="molecule type" value="Genomic_DNA"/>
</dbReference>
<evidence type="ECO:0000313" key="2">
    <source>
        <dbReference type="Proteomes" id="UP000033066"/>
    </source>
</evidence>
<keyword evidence="2" id="KW-1185">Reference proteome</keyword>
<dbReference type="STRING" id="1434107.MSBR3_1847"/>
<dbReference type="PATRIC" id="fig|1434107.4.peg.2377"/>
<gene>
    <name evidence="1" type="ORF">MSBR3_1847</name>
</gene>
<dbReference type="Proteomes" id="UP000033066">
    <property type="component" value="Chromosome"/>
</dbReference>
<sequence length="237" mass="26352">MQGEKLKGKIIQGFEIIKLWKKDLECLALDVKREQKDLYEFVMIETSIGRVDCAYYKAEGTDKGVIMVTGVTGDFDSPADNLYPRLSADLKDIGISALRIKFRNPTRLADSVLDTLVGIEFLKSENIMNLGLIGHSMGGAVVVQAAFNEENVKTIVTLSTQGYGIDPISILPKNTSVFLIHGEEDEKLSPDISVQAYELAHEPKRIEVMDAKAGHELDEVADDVYVQIRDWVLKHLA</sequence>
<dbReference type="KEGG" id="mbak:MSBR3_1847"/>
<protein>
    <recommendedName>
        <fullName evidence="3">Dienelactone hydrolase domain-containing protein</fullName>
    </recommendedName>
</protein>
<dbReference type="AlphaFoldDB" id="A0A0E3WW50"/>
<reference evidence="1" key="1">
    <citation type="submission" date="2014-07" db="EMBL/GenBank/DDBJ databases">
        <title>Methanogenic archaea and the global carbon cycle.</title>
        <authorList>
            <person name="Henriksen J.R."/>
            <person name="Luke J."/>
            <person name="Reinhart S."/>
            <person name="Benedict M.N."/>
            <person name="Youngblut N.D."/>
            <person name="Metcalf M.E."/>
            <person name="Whitaker R.J."/>
            <person name="Metcalf W.W."/>
        </authorList>
    </citation>
    <scope>NUCLEOTIDE SEQUENCE [LARGE SCALE GENOMIC DNA]</scope>
    <source>
        <strain evidence="1">3</strain>
    </source>
</reference>
<dbReference type="GeneID" id="24789406"/>
<dbReference type="HOGENOM" id="CLU_105366_0_0_2"/>
<name>A0A0E3WW50_METBA</name>
<evidence type="ECO:0008006" key="3">
    <source>
        <dbReference type="Google" id="ProtNLM"/>
    </source>
</evidence>
<dbReference type="Gene3D" id="3.40.50.1820">
    <property type="entry name" value="alpha/beta hydrolase"/>
    <property type="match status" value="1"/>
</dbReference>
<dbReference type="RefSeq" id="WP_048107893.1">
    <property type="nucleotide sequence ID" value="NZ_CP009517.1"/>
</dbReference>
<accession>A0A0E3WW50</accession>
<evidence type="ECO:0000313" key="1">
    <source>
        <dbReference type="EMBL" id="AKB82425.1"/>
    </source>
</evidence>
<proteinExistence type="predicted"/>